<dbReference type="PIRSF" id="PIRSF001491">
    <property type="entry name" value="Ppentomutase"/>
    <property type="match status" value="1"/>
</dbReference>
<dbReference type="SUPFAM" id="SSF143856">
    <property type="entry name" value="DeoB insert domain-like"/>
    <property type="match status" value="1"/>
</dbReference>
<evidence type="ECO:0000313" key="7">
    <source>
        <dbReference type="Proteomes" id="UP001056035"/>
    </source>
</evidence>
<keyword evidence="3" id="KW-0464">Manganese</keyword>
<name>A0ABY5DL97_9ACTN</name>
<keyword evidence="2" id="KW-0479">Metal-binding</keyword>
<keyword evidence="6" id="KW-0413">Isomerase</keyword>
<dbReference type="SUPFAM" id="SSF53649">
    <property type="entry name" value="Alkaline phosphatase-like"/>
    <property type="match status" value="1"/>
</dbReference>
<dbReference type="Gene3D" id="3.30.70.1250">
    <property type="entry name" value="Phosphopentomutase"/>
    <property type="match status" value="1"/>
</dbReference>
<feature type="domain" description="Metalloenzyme" evidence="5">
    <location>
        <begin position="5"/>
        <end position="366"/>
    </location>
</feature>
<keyword evidence="7" id="KW-1185">Reference proteome</keyword>
<dbReference type="InterPro" id="IPR010045">
    <property type="entry name" value="DeoB"/>
</dbReference>
<evidence type="ECO:0000259" key="5">
    <source>
        <dbReference type="Pfam" id="PF01676"/>
    </source>
</evidence>
<protein>
    <recommendedName>
        <fullName evidence="4">Phosphopentomutase</fullName>
        <ecNumber evidence="4">5.4.2.7</ecNumber>
    </recommendedName>
</protein>
<organism evidence="6 7">
    <name type="scientific">Paraconexibacter antarcticus</name>
    <dbReference type="NCBI Taxonomy" id="2949664"/>
    <lineage>
        <taxon>Bacteria</taxon>
        <taxon>Bacillati</taxon>
        <taxon>Actinomycetota</taxon>
        <taxon>Thermoleophilia</taxon>
        <taxon>Solirubrobacterales</taxon>
        <taxon>Paraconexibacteraceae</taxon>
        <taxon>Paraconexibacter</taxon>
    </lineage>
</organism>
<dbReference type="InterPro" id="IPR024052">
    <property type="entry name" value="Phosphopentomutase_DeoB_cap_sf"/>
</dbReference>
<dbReference type="EMBL" id="CP098502">
    <property type="protein sequence ID" value="UTI62586.1"/>
    <property type="molecule type" value="Genomic_DNA"/>
</dbReference>
<proteinExistence type="inferred from homology"/>
<dbReference type="NCBIfam" id="TIGR01696">
    <property type="entry name" value="deoB"/>
    <property type="match status" value="1"/>
</dbReference>
<evidence type="ECO:0000256" key="2">
    <source>
        <dbReference type="ARBA" id="ARBA00022723"/>
    </source>
</evidence>
<evidence type="ECO:0000313" key="6">
    <source>
        <dbReference type="EMBL" id="UTI62586.1"/>
    </source>
</evidence>
<dbReference type="Pfam" id="PF01676">
    <property type="entry name" value="Metalloenzyme"/>
    <property type="match status" value="1"/>
</dbReference>
<dbReference type="PANTHER" id="PTHR21110:SF0">
    <property type="entry name" value="PHOSPHOPENTOMUTASE"/>
    <property type="match status" value="1"/>
</dbReference>
<evidence type="ECO:0000256" key="1">
    <source>
        <dbReference type="ARBA" id="ARBA00010373"/>
    </source>
</evidence>
<evidence type="ECO:0000256" key="4">
    <source>
        <dbReference type="NCBIfam" id="TIGR01696"/>
    </source>
</evidence>
<dbReference type="GO" id="GO:0008973">
    <property type="term" value="F:phosphopentomutase activity"/>
    <property type="evidence" value="ECO:0007669"/>
    <property type="project" value="UniProtKB-EC"/>
</dbReference>
<sequence length="386" mass="40605">MSGRRAFVVVLDACGAGELPDSADYGDAGADTLVHVARAVGGLDLPALESLGLGMVRPILGVAPDPPAPGLHGRVHPVGPGKDSTTGHWELMGVVPPAPLPVYPEGFPPDVVARAEAATGRTFCCNRPYSGTAVIDDYGAHHLETGELILYTSQDSVMQIAAHGEVLGEAALHDLCRTLRGVMTGEHAVGRVIARPFVGSPGAFTRTTGRRDFAVDPPAPSYLDALHDAGVPVHAVGKVDDLFAHHGISEKHAAGANAPAIEHTTRLMRELDRGLVFTNLIETDQLYGHRKDTIGFADALGRVDVAVAEWLTLLREGDLLVLTADHGVDPETAHFDHTREHAFLLARFAGDAGRRHDGPMADVGASVHAWLRGGPAEGLPGTSFCS</sequence>
<dbReference type="InterPro" id="IPR006124">
    <property type="entry name" value="Metalloenzyme"/>
</dbReference>
<dbReference type="PANTHER" id="PTHR21110">
    <property type="entry name" value="PHOSPHOPENTOMUTASE"/>
    <property type="match status" value="1"/>
</dbReference>
<evidence type="ECO:0000256" key="3">
    <source>
        <dbReference type="ARBA" id="ARBA00023211"/>
    </source>
</evidence>
<dbReference type="EC" id="5.4.2.7" evidence="4"/>
<dbReference type="RefSeq" id="WP_254569323.1">
    <property type="nucleotide sequence ID" value="NZ_CP098502.1"/>
</dbReference>
<dbReference type="NCBIfam" id="NF003766">
    <property type="entry name" value="PRK05362.1"/>
    <property type="match status" value="1"/>
</dbReference>
<dbReference type="Gene3D" id="3.40.720.10">
    <property type="entry name" value="Alkaline Phosphatase, subunit A"/>
    <property type="match status" value="1"/>
</dbReference>
<dbReference type="CDD" id="cd16009">
    <property type="entry name" value="PPM"/>
    <property type="match status" value="1"/>
</dbReference>
<reference evidence="6 7" key="1">
    <citation type="submission" date="2022-06" db="EMBL/GenBank/DDBJ databases">
        <title>Paraconexibacter antarcticus.</title>
        <authorList>
            <person name="Kim C.S."/>
        </authorList>
    </citation>
    <scope>NUCLEOTIDE SEQUENCE [LARGE SCALE GENOMIC DNA]</scope>
    <source>
        <strain evidence="6 7">02-257</strain>
    </source>
</reference>
<dbReference type="Proteomes" id="UP001056035">
    <property type="component" value="Chromosome"/>
</dbReference>
<comment type="similarity">
    <text evidence="1">Belongs to the phosphopentomutase family.</text>
</comment>
<dbReference type="InterPro" id="IPR017850">
    <property type="entry name" value="Alkaline_phosphatase_core_sf"/>
</dbReference>
<gene>
    <name evidence="6" type="ORF">NBH00_14580</name>
</gene>
<accession>A0ABY5DL97</accession>